<dbReference type="PANTHER" id="PTHR11649:SF13">
    <property type="entry name" value="ENGB-TYPE G DOMAIN-CONTAINING PROTEIN"/>
    <property type="match status" value="1"/>
</dbReference>
<gene>
    <name evidence="12" type="primary">yihA</name>
    <name evidence="10" type="synonym">engB</name>
    <name evidence="12" type="ORF">PUP29_00915</name>
</gene>
<sequence>MEIKKASFYTSMKHADGYPNDGKPEIAFAGKSNVGKSSLINFLANNGKLAYVSKQPGKTRLINYFLVNEAFYLVDLPGYGFARVSKAEKESWADMMEHYFAAAKFLRALVILADIRHEPTEDDLQMIKWAAHFKIPFLVAATKADKVAKSKRYHYAMKMAKYIAENLDIDTDFEILPVSSAGKMGKEKLLGYLEKMTGPQEDAE</sequence>
<dbReference type="GO" id="GO:0005829">
    <property type="term" value="C:cytosol"/>
    <property type="evidence" value="ECO:0007669"/>
    <property type="project" value="TreeGrafter"/>
</dbReference>
<dbReference type="EMBL" id="CP117826">
    <property type="protein sequence ID" value="XCC62524.1"/>
    <property type="molecule type" value="Genomic_DNA"/>
</dbReference>
<evidence type="ECO:0000256" key="5">
    <source>
        <dbReference type="ARBA" id="ARBA00022741"/>
    </source>
</evidence>
<evidence type="ECO:0000259" key="11">
    <source>
        <dbReference type="PROSITE" id="PS51706"/>
    </source>
</evidence>
<dbReference type="FunFam" id="3.40.50.300:FF:000098">
    <property type="entry name" value="Probable GTP-binding protein EngB"/>
    <property type="match status" value="1"/>
</dbReference>
<evidence type="ECO:0000256" key="4">
    <source>
        <dbReference type="ARBA" id="ARBA00022723"/>
    </source>
</evidence>
<keyword evidence="3 10" id="KW-0132">Cell division</keyword>
<comment type="similarity">
    <text evidence="2 10">Belongs to the TRAFAC class TrmE-Era-EngA-EngB-Septin-like GTPase superfamily. EngB GTPase family.</text>
</comment>
<keyword evidence="9 10" id="KW-0131">Cell cycle</keyword>
<dbReference type="GO" id="GO:0000917">
    <property type="term" value="P:division septum assembly"/>
    <property type="evidence" value="ECO:0007669"/>
    <property type="project" value="UniProtKB-KW"/>
</dbReference>
<evidence type="ECO:0000256" key="2">
    <source>
        <dbReference type="ARBA" id="ARBA00009638"/>
    </source>
</evidence>
<comment type="function">
    <text evidence="10">Necessary for normal cell division and for the maintenance of normal septation.</text>
</comment>
<dbReference type="Gene3D" id="3.40.50.300">
    <property type="entry name" value="P-loop containing nucleotide triphosphate hydrolases"/>
    <property type="match status" value="1"/>
</dbReference>
<dbReference type="InterPro" id="IPR027417">
    <property type="entry name" value="P-loop_NTPase"/>
</dbReference>
<evidence type="ECO:0000256" key="7">
    <source>
        <dbReference type="ARBA" id="ARBA00023134"/>
    </source>
</evidence>
<dbReference type="GO" id="GO:0046872">
    <property type="term" value="F:metal ion binding"/>
    <property type="evidence" value="ECO:0007669"/>
    <property type="project" value="UniProtKB-KW"/>
</dbReference>
<feature type="domain" description="EngB-type G" evidence="11">
    <location>
        <begin position="22"/>
        <end position="199"/>
    </location>
</feature>
<comment type="cofactor">
    <cofactor evidence="1">
        <name>Mg(2+)</name>
        <dbReference type="ChEBI" id="CHEBI:18420"/>
    </cofactor>
</comment>
<keyword evidence="5 10" id="KW-0547">Nucleotide-binding</keyword>
<keyword evidence="7 10" id="KW-0342">GTP-binding</keyword>
<name>A0AAU8A9K1_9FIRM</name>
<dbReference type="GO" id="GO:0005525">
    <property type="term" value="F:GTP binding"/>
    <property type="evidence" value="ECO:0007669"/>
    <property type="project" value="UniProtKB-UniRule"/>
</dbReference>
<dbReference type="HAMAP" id="MF_00321">
    <property type="entry name" value="GTPase_EngB"/>
    <property type="match status" value="1"/>
</dbReference>
<protein>
    <recommendedName>
        <fullName evidence="10">Probable GTP-binding protein EngB</fullName>
    </recommendedName>
</protein>
<dbReference type="InterPro" id="IPR019987">
    <property type="entry name" value="GTP-bd_ribosome_bio_YsxC"/>
</dbReference>
<organism evidence="12">
    <name type="scientific">Christensenella massiliensis</name>
    <dbReference type="NCBI Taxonomy" id="1805714"/>
    <lineage>
        <taxon>Bacteria</taxon>
        <taxon>Bacillati</taxon>
        <taxon>Bacillota</taxon>
        <taxon>Clostridia</taxon>
        <taxon>Christensenellales</taxon>
        <taxon>Christensenellaceae</taxon>
        <taxon>Christensenella</taxon>
    </lineage>
</organism>
<evidence type="ECO:0000313" key="12">
    <source>
        <dbReference type="EMBL" id="XCC62524.1"/>
    </source>
</evidence>
<keyword evidence="4" id="KW-0479">Metal-binding</keyword>
<accession>A0AAU8A9K1</accession>
<dbReference type="RefSeq" id="WP_353423577.1">
    <property type="nucleotide sequence ID" value="NZ_CP117826.1"/>
</dbReference>
<dbReference type="PROSITE" id="PS51706">
    <property type="entry name" value="G_ENGB"/>
    <property type="match status" value="1"/>
</dbReference>
<evidence type="ECO:0000256" key="1">
    <source>
        <dbReference type="ARBA" id="ARBA00001946"/>
    </source>
</evidence>
<dbReference type="NCBIfam" id="TIGR03598">
    <property type="entry name" value="GTPase_YsxC"/>
    <property type="match status" value="1"/>
</dbReference>
<dbReference type="AlphaFoldDB" id="A0AAU8A9K1"/>
<dbReference type="PANTHER" id="PTHR11649">
    <property type="entry name" value="MSS1/TRME-RELATED GTP-BINDING PROTEIN"/>
    <property type="match status" value="1"/>
</dbReference>
<reference evidence="12" key="1">
    <citation type="submission" date="2023-02" db="EMBL/GenBank/DDBJ databases">
        <title>Gut commensal Christensenella minuta modulates host metabolism via a new class of secondary bile acids.</title>
        <authorList>
            <person name="Liu C."/>
        </authorList>
    </citation>
    <scope>NUCLEOTIDE SEQUENCE</scope>
    <source>
        <strain evidence="12">CA70</strain>
    </source>
</reference>
<evidence type="ECO:0000256" key="8">
    <source>
        <dbReference type="ARBA" id="ARBA00023210"/>
    </source>
</evidence>
<keyword evidence="8 10" id="KW-0717">Septation</keyword>
<dbReference type="CDD" id="cd01876">
    <property type="entry name" value="YihA_EngB"/>
    <property type="match status" value="1"/>
</dbReference>
<evidence type="ECO:0000256" key="3">
    <source>
        <dbReference type="ARBA" id="ARBA00022618"/>
    </source>
</evidence>
<evidence type="ECO:0000256" key="6">
    <source>
        <dbReference type="ARBA" id="ARBA00022842"/>
    </source>
</evidence>
<dbReference type="Pfam" id="PF01926">
    <property type="entry name" value="MMR_HSR1"/>
    <property type="match status" value="1"/>
</dbReference>
<proteinExistence type="inferred from homology"/>
<keyword evidence="6" id="KW-0460">Magnesium</keyword>
<dbReference type="InterPro" id="IPR006073">
    <property type="entry name" value="GTP-bd"/>
</dbReference>
<dbReference type="SUPFAM" id="SSF52540">
    <property type="entry name" value="P-loop containing nucleoside triphosphate hydrolases"/>
    <property type="match status" value="1"/>
</dbReference>
<dbReference type="InterPro" id="IPR030393">
    <property type="entry name" value="G_ENGB_dom"/>
</dbReference>
<evidence type="ECO:0000256" key="9">
    <source>
        <dbReference type="ARBA" id="ARBA00023306"/>
    </source>
</evidence>
<evidence type="ECO:0000256" key="10">
    <source>
        <dbReference type="HAMAP-Rule" id="MF_00321"/>
    </source>
</evidence>